<reference evidence="2" key="1">
    <citation type="submission" date="2023-10" db="EMBL/GenBank/DDBJ databases">
        <authorList>
            <person name="Hackl T."/>
        </authorList>
    </citation>
    <scope>NUCLEOTIDE SEQUENCE</scope>
</reference>
<evidence type="ECO:0000313" key="2">
    <source>
        <dbReference type="EMBL" id="CAJ2513519.1"/>
    </source>
</evidence>
<dbReference type="AlphaFoldDB" id="A0AAI8YQE3"/>
<gene>
    <name evidence="2" type="ORF">KHLLAP_LOCUS13987</name>
</gene>
<organism evidence="2 3">
    <name type="scientific">Anthostomella pinea</name>
    <dbReference type="NCBI Taxonomy" id="933095"/>
    <lineage>
        <taxon>Eukaryota</taxon>
        <taxon>Fungi</taxon>
        <taxon>Dikarya</taxon>
        <taxon>Ascomycota</taxon>
        <taxon>Pezizomycotina</taxon>
        <taxon>Sordariomycetes</taxon>
        <taxon>Xylariomycetidae</taxon>
        <taxon>Xylariales</taxon>
        <taxon>Xylariaceae</taxon>
        <taxon>Anthostomella</taxon>
    </lineage>
</organism>
<dbReference type="Gene3D" id="1.20.1280.50">
    <property type="match status" value="1"/>
</dbReference>
<evidence type="ECO:0000313" key="3">
    <source>
        <dbReference type="Proteomes" id="UP001295740"/>
    </source>
</evidence>
<protein>
    <submittedName>
        <fullName evidence="2">Uu.00g016380.m01.CDS01</fullName>
    </submittedName>
</protein>
<dbReference type="SUPFAM" id="SSF81383">
    <property type="entry name" value="F-box domain"/>
    <property type="match status" value="1"/>
</dbReference>
<evidence type="ECO:0000259" key="1">
    <source>
        <dbReference type="PROSITE" id="PS50181"/>
    </source>
</evidence>
<dbReference type="EMBL" id="CAUWAG010000020">
    <property type="protein sequence ID" value="CAJ2513519.1"/>
    <property type="molecule type" value="Genomic_DNA"/>
</dbReference>
<sequence length="273" mass="30919">MTSALEQLPEEILLLILSHLHCSNATDPAVKLKALARVSRVSRLFRRLNELTLYRNLTVVACSALHLKQLLRTLRQRPDLCAAVQAAALGPRFDPDHRDASSLLSLIPRLRALDLSISQEGGLPHVGYIPNLPQPGMDDHPFPYLREVCLRYHLGHKARVLPQYIFWLESLIRHPGVETLRGYGLHWWPFRTPPRQASRIEHVHLVDCDISSVVKIIAYFNKSLRTLTLTWTAPPDFLRQGGELCALANTISKCATGLEKLDFQCGQPFYPYP</sequence>
<name>A0AAI8YQE3_9PEZI</name>
<dbReference type="Pfam" id="PF12937">
    <property type="entry name" value="F-box-like"/>
    <property type="match status" value="1"/>
</dbReference>
<feature type="domain" description="F-box" evidence="1">
    <location>
        <begin position="2"/>
        <end position="57"/>
    </location>
</feature>
<accession>A0AAI8YQE3</accession>
<keyword evidence="3" id="KW-1185">Reference proteome</keyword>
<dbReference type="InterPro" id="IPR001810">
    <property type="entry name" value="F-box_dom"/>
</dbReference>
<dbReference type="InterPro" id="IPR036047">
    <property type="entry name" value="F-box-like_dom_sf"/>
</dbReference>
<proteinExistence type="predicted"/>
<comment type="caution">
    <text evidence="2">The sequence shown here is derived from an EMBL/GenBank/DDBJ whole genome shotgun (WGS) entry which is preliminary data.</text>
</comment>
<dbReference type="PROSITE" id="PS50181">
    <property type="entry name" value="FBOX"/>
    <property type="match status" value="1"/>
</dbReference>
<feature type="non-terminal residue" evidence="2">
    <location>
        <position position="273"/>
    </location>
</feature>
<dbReference type="Proteomes" id="UP001295740">
    <property type="component" value="Unassembled WGS sequence"/>
</dbReference>